<dbReference type="EMBL" id="AMQM01000518">
    <property type="status" value="NOT_ANNOTATED_CDS"/>
    <property type="molecule type" value="Genomic_DNA"/>
</dbReference>
<sequence length="231" mass="26298">MSKNLHGKTALCRSLEQISTTPAATTSSPTLSQIYEEETDENRSFLHFREINFGPSKNFIYNVLSKSSVPQKLDFHLSIQLLDVPYHNSNHFNLAPFFTPSCLFIVVFDLRLYRDSHSLLRTWLSIVQDYNMKGHVILVGTFLDCLTEAININVKKLNYFNKEEKKPKYISHCAAANYFSSTSKGGYNAICKKKNFEILLGEPPKLCHLTKNDICKVLAQLDNANPCLIEV</sequence>
<reference evidence="2" key="3">
    <citation type="submission" date="2015-06" db="UniProtKB">
        <authorList>
            <consortium name="EnsemblMetazoa"/>
        </authorList>
    </citation>
    <scope>IDENTIFICATION</scope>
</reference>
<gene>
    <name evidence="2" type="primary">20198612</name>
    <name evidence="1" type="ORF">HELRODRAFT_160151</name>
</gene>
<dbReference type="InParanoid" id="T1EPW2"/>
<dbReference type="Proteomes" id="UP000015101">
    <property type="component" value="Unassembled WGS sequence"/>
</dbReference>
<dbReference type="CTD" id="20198612"/>
<protein>
    <submittedName>
        <fullName evidence="1 2">Uncharacterized protein</fullName>
    </submittedName>
</protein>
<dbReference type="SUPFAM" id="SSF52540">
    <property type="entry name" value="P-loop containing nucleoside triphosphate hydrolases"/>
    <property type="match status" value="1"/>
</dbReference>
<reference evidence="1 3" key="2">
    <citation type="journal article" date="2013" name="Nature">
        <title>Insights into bilaterian evolution from three spiralian genomes.</title>
        <authorList>
            <person name="Simakov O."/>
            <person name="Marletaz F."/>
            <person name="Cho S.J."/>
            <person name="Edsinger-Gonzales E."/>
            <person name="Havlak P."/>
            <person name="Hellsten U."/>
            <person name="Kuo D.H."/>
            <person name="Larsson T."/>
            <person name="Lv J."/>
            <person name="Arendt D."/>
            <person name="Savage R."/>
            <person name="Osoegawa K."/>
            <person name="de Jong P."/>
            <person name="Grimwood J."/>
            <person name="Chapman J.A."/>
            <person name="Shapiro H."/>
            <person name="Aerts A."/>
            <person name="Otillar R.P."/>
            <person name="Terry A.Y."/>
            <person name="Boore J.L."/>
            <person name="Grigoriev I.V."/>
            <person name="Lindberg D.R."/>
            <person name="Seaver E.C."/>
            <person name="Weisblat D.A."/>
            <person name="Putnam N.H."/>
            <person name="Rokhsar D.S."/>
        </authorList>
    </citation>
    <scope>NUCLEOTIDE SEQUENCE</scope>
</reference>
<accession>T1EPW2</accession>
<evidence type="ECO:0000313" key="2">
    <source>
        <dbReference type="EnsemblMetazoa" id="HelroP160151"/>
    </source>
</evidence>
<proteinExistence type="predicted"/>
<reference evidence="3" key="1">
    <citation type="submission" date="2012-12" db="EMBL/GenBank/DDBJ databases">
        <authorList>
            <person name="Hellsten U."/>
            <person name="Grimwood J."/>
            <person name="Chapman J.A."/>
            <person name="Shapiro H."/>
            <person name="Aerts A."/>
            <person name="Otillar R.P."/>
            <person name="Terry A.Y."/>
            <person name="Boore J.L."/>
            <person name="Simakov O."/>
            <person name="Marletaz F."/>
            <person name="Cho S.-J."/>
            <person name="Edsinger-Gonzales E."/>
            <person name="Havlak P."/>
            <person name="Kuo D.-H."/>
            <person name="Larsson T."/>
            <person name="Lv J."/>
            <person name="Arendt D."/>
            <person name="Savage R."/>
            <person name="Osoegawa K."/>
            <person name="de Jong P."/>
            <person name="Lindberg D.R."/>
            <person name="Seaver E.C."/>
            <person name="Weisblat D.A."/>
            <person name="Putnam N.H."/>
            <person name="Grigoriev I.V."/>
            <person name="Rokhsar D.S."/>
        </authorList>
    </citation>
    <scope>NUCLEOTIDE SEQUENCE</scope>
</reference>
<evidence type="ECO:0000313" key="3">
    <source>
        <dbReference type="Proteomes" id="UP000015101"/>
    </source>
</evidence>
<dbReference type="HOGENOM" id="CLU_1200968_0_0_1"/>
<dbReference type="Gene3D" id="3.40.50.300">
    <property type="entry name" value="P-loop containing nucleotide triphosphate hydrolases"/>
    <property type="match status" value="1"/>
</dbReference>
<organism evidence="2 3">
    <name type="scientific">Helobdella robusta</name>
    <name type="common">Californian leech</name>
    <dbReference type="NCBI Taxonomy" id="6412"/>
    <lineage>
        <taxon>Eukaryota</taxon>
        <taxon>Metazoa</taxon>
        <taxon>Spiralia</taxon>
        <taxon>Lophotrochozoa</taxon>
        <taxon>Annelida</taxon>
        <taxon>Clitellata</taxon>
        <taxon>Hirudinea</taxon>
        <taxon>Rhynchobdellida</taxon>
        <taxon>Glossiphoniidae</taxon>
        <taxon>Helobdella</taxon>
    </lineage>
</organism>
<dbReference type="EMBL" id="KB096324">
    <property type="protein sequence ID" value="ESO06036.1"/>
    <property type="molecule type" value="Genomic_DNA"/>
</dbReference>
<dbReference type="GeneID" id="20198612"/>
<name>T1EPW2_HELRO</name>
<dbReference type="InterPro" id="IPR027417">
    <property type="entry name" value="P-loop_NTPase"/>
</dbReference>
<dbReference type="KEGG" id="hro:HELRODRAFT_160151"/>
<dbReference type="RefSeq" id="XP_009015404.1">
    <property type="nucleotide sequence ID" value="XM_009017156.1"/>
</dbReference>
<evidence type="ECO:0000313" key="1">
    <source>
        <dbReference type="EMBL" id="ESO06036.1"/>
    </source>
</evidence>
<dbReference type="AlphaFoldDB" id="T1EPW2"/>
<dbReference type="EnsemblMetazoa" id="HelroT160151">
    <property type="protein sequence ID" value="HelroP160151"/>
    <property type="gene ID" value="HelroG160151"/>
</dbReference>
<keyword evidence="3" id="KW-1185">Reference proteome</keyword>